<sequence>MGDLSLSLWGSNTYKILENLIGYLIIRKKEQSGILFEEPTIIVKEEKNFILYFDRGTAFVIEKFSQPFEIINKNSYAIGFALTAAHTCFLGPMYTETIPGKILCGFNKNTMKTMELWPLKSWCEDLNSELRASNGNFYCLPGDVALCLIVSKNMHIDISEIPIGRCDIGTECSVFGFPSIKISNPQTIYPYLMNEKDAEDKIKYVFHKNRVLVESKGIVLCNEDLLEVSCSGIFGMSGSPVIVNGYFVGIFIGGPPLPGQRELLIICSMLKRKKNIQKAWDILLSIQRLNCFYSTPIYENLINDDKVQSYFTCFFILNKLDVPNELSNRDKLLKKMGKDILRVFYKTEETCLGEIYNCISECLGYFINVEELNFNSAISTKSYIFSDIYRLIQEFIKLDKQGIISSSIDNFFNP</sequence>
<dbReference type="SUPFAM" id="SSF50494">
    <property type="entry name" value="Trypsin-like serine proteases"/>
    <property type="match status" value="1"/>
</dbReference>
<dbReference type="Proteomes" id="UP000187209">
    <property type="component" value="Unassembled WGS sequence"/>
</dbReference>
<keyword evidence="2" id="KW-1185">Reference proteome</keyword>
<dbReference type="InterPro" id="IPR009003">
    <property type="entry name" value="Peptidase_S1_PA"/>
</dbReference>
<name>A0A1R2B4J0_9CILI</name>
<evidence type="ECO:0000313" key="1">
    <source>
        <dbReference type="EMBL" id="OMJ71682.1"/>
    </source>
</evidence>
<comment type="caution">
    <text evidence="1">The sequence shown here is derived from an EMBL/GenBank/DDBJ whole genome shotgun (WGS) entry which is preliminary data.</text>
</comment>
<gene>
    <name evidence="1" type="ORF">SteCoe_30051</name>
</gene>
<dbReference type="AlphaFoldDB" id="A0A1R2B4J0"/>
<organism evidence="1 2">
    <name type="scientific">Stentor coeruleus</name>
    <dbReference type="NCBI Taxonomy" id="5963"/>
    <lineage>
        <taxon>Eukaryota</taxon>
        <taxon>Sar</taxon>
        <taxon>Alveolata</taxon>
        <taxon>Ciliophora</taxon>
        <taxon>Postciliodesmatophora</taxon>
        <taxon>Heterotrichea</taxon>
        <taxon>Heterotrichida</taxon>
        <taxon>Stentoridae</taxon>
        <taxon>Stentor</taxon>
    </lineage>
</organism>
<evidence type="ECO:0008006" key="3">
    <source>
        <dbReference type="Google" id="ProtNLM"/>
    </source>
</evidence>
<protein>
    <recommendedName>
        <fullName evidence="3">Peptidase S1 domain-containing protein</fullName>
    </recommendedName>
</protein>
<proteinExistence type="predicted"/>
<accession>A0A1R2B4J0</accession>
<evidence type="ECO:0000313" key="2">
    <source>
        <dbReference type="Proteomes" id="UP000187209"/>
    </source>
</evidence>
<reference evidence="1 2" key="1">
    <citation type="submission" date="2016-11" db="EMBL/GenBank/DDBJ databases">
        <title>The macronuclear genome of Stentor coeruleus: a giant cell with tiny introns.</title>
        <authorList>
            <person name="Slabodnick M."/>
            <person name="Ruby J.G."/>
            <person name="Reiff S.B."/>
            <person name="Swart E.C."/>
            <person name="Gosai S."/>
            <person name="Prabakaran S."/>
            <person name="Witkowska E."/>
            <person name="Larue G.E."/>
            <person name="Fisher S."/>
            <person name="Freeman R.M."/>
            <person name="Gunawardena J."/>
            <person name="Chu W."/>
            <person name="Stover N.A."/>
            <person name="Gregory B.D."/>
            <person name="Nowacki M."/>
            <person name="Derisi J."/>
            <person name="Roy S.W."/>
            <person name="Marshall W.F."/>
            <person name="Sood P."/>
        </authorList>
    </citation>
    <scope>NUCLEOTIDE SEQUENCE [LARGE SCALE GENOMIC DNA]</scope>
    <source>
        <strain evidence="1">WM001</strain>
    </source>
</reference>
<dbReference type="EMBL" id="MPUH01000967">
    <property type="protein sequence ID" value="OMJ71682.1"/>
    <property type="molecule type" value="Genomic_DNA"/>
</dbReference>